<keyword evidence="9 16" id="KW-0812">Transmembrane</keyword>
<evidence type="ECO:0000256" key="16">
    <source>
        <dbReference type="SAM" id="Phobius"/>
    </source>
</evidence>
<comment type="similarity">
    <text evidence="5">Belongs to the STT3 family.</text>
</comment>
<comment type="subcellular location">
    <subcellularLocation>
        <location evidence="3">Endomembrane system</location>
        <topology evidence="3">Multi-pass membrane protein</topology>
    </subcellularLocation>
</comment>
<dbReference type="Pfam" id="PF02516">
    <property type="entry name" value="STT3"/>
    <property type="match status" value="1"/>
</dbReference>
<organism evidence="18 19">
    <name type="scientific">Cinchona calisaya</name>
    <dbReference type="NCBI Taxonomy" id="153742"/>
    <lineage>
        <taxon>Eukaryota</taxon>
        <taxon>Viridiplantae</taxon>
        <taxon>Streptophyta</taxon>
        <taxon>Embryophyta</taxon>
        <taxon>Tracheophyta</taxon>
        <taxon>Spermatophyta</taxon>
        <taxon>Magnoliopsida</taxon>
        <taxon>eudicotyledons</taxon>
        <taxon>Gunneridae</taxon>
        <taxon>Pentapetalae</taxon>
        <taxon>asterids</taxon>
        <taxon>lamiids</taxon>
        <taxon>Gentianales</taxon>
        <taxon>Rubiaceae</taxon>
        <taxon>Cinchonoideae</taxon>
        <taxon>Cinchoneae</taxon>
        <taxon>Cinchona</taxon>
    </lineage>
</organism>
<keyword evidence="10" id="KW-0479">Metal-binding</keyword>
<evidence type="ECO:0000256" key="15">
    <source>
        <dbReference type="ARBA" id="ARBA00048829"/>
    </source>
</evidence>
<evidence type="ECO:0000256" key="5">
    <source>
        <dbReference type="ARBA" id="ARBA00010810"/>
    </source>
</evidence>
<reference evidence="18 19" key="1">
    <citation type="submission" date="2024-11" db="EMBL/GenBank/DDBJ databases">
        <title>A near-complete genome assembly of Cinchona calisaya.</title>
        <authorList>
            <person name="Lian D.C."/>
            <person name="Zhao X.W."/>
            <person name="Wei L."/>
        </authorList>
    </citation>
    <scope>NUCLEOTIDE SEQUENCE [LARGE SCALE GENOMIC DNA]</scope>
    <source>
        <tissue evidence="18">Nenye</tissue>
    </source>
</reference>
<evidence type="ECO:0000256" key="3">
    <source>
        <dbReference type="ARBA" id="ARBA00004127"/>
    </source>
</evidence>
<evidence type="ECO:0000256" key="14">
    <source>
        <dbReference type="ARBA" id="ARBA00023211"/>
    </source>
</evidence>
<comment type="catalytic activity">
    <reaction evidence="15">
        <text>a di-trans,poly-cis-dolichyl diphosphooligosaccharide + L-asparaginyl-[protein] = N(4)-(oligosaccharide-(1-&gt;4)-N-acetyl-beta-D-glucosaminyl-(1-&gt;4)-N-acetyl-beta-D-glucosaminyl)-L-asparaginyl-[protein] + a di-trans,poly-cis-dolichyl diphosphate + H(+)</text>
        <dbReference type="Rhea" id="RHEA:22980"/>
        <dbReference type="Rhea" id="RHEA-COMP:12804"/>
        <dbReference type="Rhea" id="RHEA-COMP:12805"/>
        <dbReference type="Rhea" id="RHEA-COMP:19506"/>
        <dbReference type="Rhea" id="RHEA-COMP:19509"/>
        <dbReference type="ChEBI" id="CHEBI:15378"/>
        <dbReference type="ChEBI" id="CHEBI:50347"/>
        <dbReference type="ChEBI" id="CHEBI:57497"/>
        <dbReference type="ChEBI" id="CHEBI:57570"/>
        <dbReference type="ChEBI" id="CHEBI:132529"/>
        <dbReference type="EC" id="2.4.99.18"/>
    </reaction>
</comment>
<evidence type="ECO:0000256" key="13">
    <source>
        <dbReference type="ARBA" id="ARBA00023136"/>
    </source>
</evidence>
<dbReference type="GO" id="GO:0012505">
    <property type="term" value="C:endomembrane system"/>
    <property type="evidence" value="ECO:0007669"/>
    <property type="project" value="UniProtKB-SubCell"/>
</dbReference>
<evidence type="ECO:0000256" key="2">
    <source>
        <dbReference type="ARBA" id="ARBA00001946"/>
    </source>
</evidence>
<comment type="caution">
    <text evidence="18">The sequence shown here is derived from an EMBL/GenBank/DDBJ whole genome shotgun (WGS) entry which is preliminary data.</text>
</comment>
<protein>
    <recommendedName>
        <fullName evidence="6">dolichyl-diphosphooligosaccharide--protein glycotransferase</fullName>
        <ecNumber evidence="6">2.4.99.18</ecNumber>
    </recommendedName>
</protein>
<evidence type="ECO:0000313" key="19">
    <source>
        <dbReference type="Proteomes" id="UP001630127"/>
    </source>
</evidence>
<evidence type="ECO:0000313" key="18">
    <source>
        <dbReference type="EMBL" id="KAL3533505.1"/>
    </source>
</evidence>
<dbReference type="GO" id="GO:0046872">
    <property type="term" value="F:metal ion binding"/>
    <property type="evidence" value="ECO:0007669"/>
    <property type="project" value="UniProtKB-KW"/>
</dbReference>
<evidence type="ECO:0000256" key="6">
    <source>
        <dbReference type="ARBA" id="ARBA00012605"/>
    </source>
</evidence>
<dbReference type="AlphaFoldDB" id="A0ABD3AQN7"/>
<feature type="domain" description="Oligosaccharyl transferase STT3 N-terminal" evidence="17">
    <location>
        <begin position="2"/>
        <end position="57"/>
    </location>
</feature>
<dbReference type="PANTHER" id="PTHR13872">
    <property type="entry name" value="DOLICHYL-DIPHOSPHOOLIGOSACCHARIDE--PROTEIN GLYCOSYLTRANSFERASE SUBUNIT"/>
    <property type="match status" value="1"/>
</dbReference>
<keyword evidence="7" id="KW-0328">Glycosyltransferase</keyword>
<evidence type="ECO:0000256" key="12">
    <source>
        <dbReference type="ARBA" id="ARBA00022989"/>
    </source>
</evidence>
<evidence type="ECO:0000256" key="11">
    <source>
        <dbReference type="ARBA" id="ARBA00022842"/>
    </source>
</evidence>
<dbReference type="InterPro" id="IPR003674">
    <property type="entry name" value="Oligo_trans_STT3"/>
</dbReference>
<name>A0ABD3AQN7_9GENT</name>
<gene>
    <name evidence="18" type="ORF">ACH5RR_007026</name>
</gene>
<evidence type="ECO:0000259" key="17">
    <source>
        <dbReference type="Pfam" id="PF02516"/>
    </source>
</evidence>
<comment type="cofactor">
    <cofactor evidence="1">
        <name>Mn(2+)</name>
        <dbReference type="ChEBI" id="CHEBI:29035"/>
    </cofactor>
</comment>
<dbReference type="EC" id="2.4.99.18" evidence="6"/>
<comment type="pathway">
    <text evidence="4">Protein modification; protein glycosylation.</text>
</comment>
<evidence type="ECO:0000256" key="9">
    <source>
        <dbReference type="ARBA" id="ARBA00022692"/>
    </source>
</evidence>
<evidence type="ECO:0000256" key="10">
    <source>
        <dbReference type="ARBA" id="ARBA00022723"/>
    </source>
</evidence>
<dbReference type="InterPro" id="IPR048307">
    <property type="entry name" value="STT3_N"/>
</dbReference>
<keyword evidence="14" id="KW-0464">Manganese</keyword>
<evidence type="ECO:0000256" key="4">
    <source>
        <dbReference type="ARBA" id="ARBA00004922"/>
    </source>
</evidence>
<feature type="transmembrane region" description="Helical" evidence="16">
    <location>
        <begin position="46"/>
        <end position="69"/>
    </location>
</feature>
<keyword evidence="8" id="KW-0808">Transferase</keyword>
<accession>A0ABD3AQN7</accession>
<keyword evidence="19" id="KW-1185">Reference proteome</keyword>
<dbReference type="PANTHER" id="PTHR13872:SF1">
    <property type="entry name" value="DOLICHYL-DIPHOSPHOOLIGOSACCHARIDE--PROTEIN GLYCOSYLTRANSFERASE SUBUNIT STT3B"/>
    <property type="match status" value="1"/>
</dbReference>
<evidence type="ECO:0000256" key="1">
    <source>
        <dbReference type="ARBA" id="ARBA00001936"/>
    </source>
</evidence>
<keyword evidence="12 16" id="KW-1133">Transmembrane helix</keyword>
<keyword evidence="11" id="KW-0460">Magnesium</keyword>
<feature type="transmembrane region" description="Helical" evidence="16">
    <location>
        <begin position="21"/>
        <end position="40"/>
    </location>
</feature>
<proteinExistence type="inferred from homology"/>
<evidence type="ECO:0000256" key="7">
    <source>
        <dbReference type="ARBA" id="ARBA00022676"/>
    </source>
</evidence>
<evidence type="ECO:0000256" key="8">
    <source>
        <dbReference type="ARBA" id="ARBA00022679"/>
    </source>
</evidence>
<dbReference type="EMBL" id="JBJUIK010000003">
    <property type="protein sequence ID" value="KAL3533505.1"/>
    <property type="molecule type" value="Genomic_DNA"/>
</dbReference>
<dbReference type="GO" id="GO:0004579">
    <property type="term" value="F:dolichyl-diphosphooligosaccharide-protein glycotransferase activity"/>
    <property type="evidence" value="ECO:0007669"/>
    <property type="project" value="UniProtKB-EC"/>
</dbReference>
<comment type="cofactor">
    <cofactor evidence="2">
        <name>Mg(2+)</name>
        <dbReference type="ChEBI" id="CHEBI:18420"/>
    </cofactor>
</comment>
<dbReference type="Proteomes" id="UP001630127">
    <property type="component" value="Unassembled WGS sequence"/>
</dbReference>
<keyword evidence="13 16" id="KW-0472">Membrane</keyword>
<sequence length="120" mass="13375">MFDFYILLILFPAGLYFCFKRISDATIFIIVYGLTSMYFAGVMVRLILVTTPAVCLISAIAVSVTIMNLTQLIRAKPKTNHSSSGKGAIGRKTSSRGHLIKLIISKKWCYCIASRCFLLQ</sequence>